<dbReference type="Gene3D" id="1.10.510.10">
    <property type="entry name" value="Transferase(Phosphotransferase) domain 1"/>
    <property type="match status" value="1"/>
</dbReference>
<protein>
    <recommendedName>
        <fullName evidence="1">Protein kinase domain-containing protein</fullName>
    </recommendedName>
</protein>
<feature type="domain" description="Protein kinase" evidence="1">
    <location>
        <begin position="56"/>
        <end position="335"/>
    </location>
</feature>
<dbReference type="GO" id="GO:0005524">
    <property type="term" value="F:ATP binding"/>
    <property type="evidence" value="ECO:0007669"/>
    <property type="project" value="InterPro"/>
</dbReference>
<sequence>MEAHKGPVIDSSLLEWIARGGPFPPNFDLITNANGSTTTYEIADRDENGLIPNLVDRTGKKGFVIRVVDSVTKRELAAKFCIPADYQDKSPSLEVELASKLKGGGDFIHLLAGVGRAAPFPTQPDTADKRNWICFLSDWLDGTTLKDNLEKNPDKITSMLVAKVAETLISAVLFLEIKGYKHDDLHLANIMLVDTDPARLAIDPTLPPTSVKIIDLGSVKALEKDTKKADDDWSSIAKCLAQLHNHLHKNRAIASRHTKFLMCLRELIEAFADDDPGRHFPEPSMYVAKIKDAASTLTMFPRPAAKFHPFEAISAEHLASDELLLQLFVDHLPWISLLQNPEPSVLIGPRGCGKSMVFRHLSIRTHVSKLDSNPSILDTLGFFGVYIGCASDLQNDLLWLSREKERPKRLSEEITTYFNLVLARELFRSLAMCASNQSMTSALQMTEDSRIKLSNFVTDQIGESAEIIRVVGMDPLQAGADMLDRLRLKVSRDLLDENKSSIKLAPTFIREICRHARSLIPGLKTWRIAFLLDDYTSHRLSPEIQSILNTVLWQRDESHVFKVSSEPYGFISDHADNVRIDVNREYTLIDAGELSIPAEREGERRNFISNLLDKRLEAAEYAGTTSTLIGNSEFKHDNELAEAIRSTKGSRAGQRSFYYGIHVLSNAWSGDVSTILHMTREMFARADVDSKTTTLIPGHVQHKAITKVSTALRERVSAFHPFGAEMSGILFSYGELAKKLLVEAPSRANKSGDPIVQRRYRIEMSLPFGVDLDSELRKLTNGETLVALKRELVRRAIFIELPPSRGKESASTQTIRWQLRSSLLPSFGTSLIRKDYIDIKHIDDFAELLTNPTTFATKVYARYSRTPDSLFGDLFSDEQE</sequence>
<organism evidence="2 3">
    <name type="scientific">Pseudomonas syringae pv. aceris</name>
    <dbReference type="NCBI Taxonomy" id="199198"/>
    <lineage>
        <taxon>Bacteria</taxon>
        <taxon>Pseudomonadati</taxon>
        <taxon>Pseudomonadota</taxon>
        <taxon>Gammaproteobacteria</taxon>
        <taxon>Pseudomonadales</taxon>
        <taxon>Pseudomonadaceae</taxon>
        <taxon>Pseudomonas</taxon>
        <taxon>Pseudomonas syringae</taxon>
    </lineage>
</organism>
<comment type="caution">
    <text evidence="2">The sequence shown here is derived from an EMBL/GenBank/DDBJ whole genome shotgun (WGS) entry which is preliminary data.</text>
</comment>
<dbReference type="InterPro" id="IPR011009">
    <property type="entry name" value="Kinase-like_dom_sf"/>
</dbReference>
<dbReference type="Proteomes" id="UP000050297">
    <property type="component" value="Unassembled WGS sequence"/>
</dbReference>
<evidence type="ECO:0000259" key="1">
    <source>
        <dbReference type="SMART" id="SM00220"/>
    </source>
</evidence>
<proteinExistence type="predicted"/>
<dbReference type="InterPro" id="IPR056955">
    <property type="entry name" value="ORC-CDC6-like"/>
</dbReference>
<dbReference type="EMBL" id="LJPM01000368">
    <property type="protein sequence ID" value="KPW17210.1"/>
    <property type="molecule type" value="Genomic_DNA"/>
</dbReference>
<dbReference type="AlphaFoldDB" id="A0A0L8IQH2"/>
<dbReference type="GO" id="GO:0004672">
    <property type="term" value="F:protein kinase activity"/>
    <property type="evidence" value="ECO:0007669"/>
    <property type="project" value="InterPro"/>
</dbReference>
<evidence type="ECO:0000313" key="3">
    <source>
        <dbReference type="Proteomes" id="UP000050297"/>
    </source>
</evidence>
<accession>A0A0L8IQH2</accession>
<dbReference type="Pfam" id="PF24389">
    <property type="entry name" value="ORC-CDC6-like"/>
    <property type="match status" value="1"/>
</dbReference>
<dbReference type="RefSeq" id="WP_003402091.1">
    <property type="nucleotide sequence ID" value="NZ_LGAR01000112.1"/>
</dbReference>
<dbReference type="SMART" id="SM00220">
    <property type="entry name" value="S_TKc"/>
    <property type="match status" value="1"/>
</dbReference>
<dbReference type="InterPro" id="IPR000719">
    <property type="entry name" value="Prot_kinase_dom"/>
</dbReference>
<evidence type="ECO:0000313" key="2">
    <source>
        <dbReference type="EMBL" id="KPW17210.1"/>
    </source>
</evidence>
<name>A0A0L8IQH2_PSESX</name>
<gene>
    <name evidence="2" type="ORF">ALO91_05866</name>
</gene>
<dbReference type="PATRIC" id="fig|199198.4.peg.15"/>
<dbReference type="SUPFAM" id="SSF56112">
    <property type="entry name" value="Protein kinase-like (PK-like)"/>
    <property type="match status" value="1"/>
</dbReference>
<reference evidence="2 3" key="1">
    <citation type="submission" date="2015-09" db="EMBL/GenBank/DDBJ databases">
        <title>Genome announcement of multiple Pseudomonas syringae strains.</title>
        <authorList>
            <person name="Thakur S."/>
            <person name="Wang P.W."/>
            <person name="Gong Y."/>
            <person name="Weir B.S."/>
            <person name="Guttman D.S."/>
        </authorList>
    </citation>
    <scope>NUCLEOTIDE SEQUENCE [LARGE SCALE GENOMIC DNA]</scope>
    <source>
        <strain evidence="2 3">ICMP2802</strain>
    </source>
</reference>